<feature type="domain" description="ABM" evidence="1">
    <location>
        <begin position="3"/>
        <end position="93"/>
    </location>
</feature>
<evidence type="ECO:0000313" key="2">
    <source>
        <dbReference type="EMBL" id="VAW52454.1"/>
    </source>
</evidence>
<proteinExistence type="predicted"/>
<gene>
    <name evidence="2" type="ORF">MNBD_GAMMA05-1075</name>
</gene>
<dbReference type="InterPro" id="IPR011008">
    <property type="entry name" value="Dimeric_a/b-barrel"/>
</dbReference>
<accession>A0A3B0X923</accession>
<dbReference type="InterPro" id="IPR007138">
    <property type="entry name" value="ABM_dom"/>
</dbReference>
<reference evidence="2" key="1">
    <citation type="submission" date="2018-06" db="EMBL/GenBank/DDBJ databases">
        <authorList>
            <person name="Zhirakovskaya E."/>
        </authorList>
    </citation>
    <scope>NUCLEOTIDE SEQUENCE</scope>
</reference>
<dbReference type="SUPFAM" id="SSF54909">
    <property type="entry name" value="Dimeric alpha+beta barrel"/>
    <property type="match status" value="1"/>
</dbReference>
<dbReference type="AlphaFoldDB" id="A0A3B0X923"/>
<evidence type="ECO:0000259" key="1">
    <source>
        <dbReference type="PROSITE" id="PS51725"/>
    </source>
</evidence>
<dbReference type="Gene3D" id="3.30.70.100">
    <property type="match status" value="1"/>
</dbReference>
<sequence length="93" mass="10848">MSKVILKGYIIASDFDLAAVKKELAIHILLTRQEEGCLVFEVSQDKKNMNRFNVYEEFTSQEAFNAHQQRLTNTEWGKISSQLKKYYKISDNN</sequence>
<dbReference type="EMBL" id="UOFE01000028">
    <property type="protein sequence ID" value="VAW52454.1"/>
    <property type="molecule type" value="Genomic_DNA"/>
</dbReference>
<organism evidence="2">
    <name type="scientific">hydrothermal vent metagenome</name>
    <dbReference type="NCBI Taxonomy" id="652676"/>
    <lineage>
        <taxon>unclassified sequences</taxon>
        <taxon>metagenomes</taxon>
        <taxon>ecological metagenomes</taxon>
    </lineage>
</organism>
<name>A0A3B0X923_9ZZZZ</name>
<dbReference type="PROSITE" id="PS51725">
    <property type="entry name" value="ABM"/>
    <property type="match status" value="1"/>
</dbReference>
<protein>
    <recommendedName>
        <fullName evidence="1">ABM domain-containing protein</fullName>
    </recommendedName>
</protein>
<dbReference type="Pfam" id="PF03992">
    <property type="entry name" value="ABM"/>
    <property type="match status" value="1"/>
</dbReference>